<dbReference type="InParanoid" id="A0A1Y3BW50"/>
<dbReference type="EMBL" id="KZ114608">
    <property type="protein sequence ID" value="OTF84238.1"/>
    <property type="molecule type" value="Genomic_DNA"/>
</dbReference>
<keyword evidence="1" id="KW-0812">Transmembrane</keyword>
<feature type="transmembrane region" description="Helical" evidence="1">
    <location>
        <begin position="73"/>
        <end position="92"/>
    </location>
</feature>
<name>A0A1Y3BW50_HELAN</name>
<dbReference type="AlphaFoldDB" id="A0A1Y3BW50"/>
<evidence type="ECO:0000313" key="2">
    <source>
        <dbReference type="EMBL" id="OTF84238.1"/>
    </source>
</evidence>
<accession>A0A1Y3BW50</accession>
<sequence length="123" mass="13676">MQDELGCQEGGVFQLLLRLARSLNEGLQLEAKGDFKSFDESAFARSVLERCITVLASLAKSTNRFVAEEAAEGFGIFLLGTSIWLFVLLLLVKFQTFDFLFRILLIRIILIKGAIFDAGAINL</sequence>
<organism evidence="2">
    <name type="scientific">Helianthus annuus</name>
    <name type="common">Common sunflower</name>
    <dbReference type="NCBI Taxonomy" id="4232"/>
    <lineage>
        <taxon>Eukaryota</taxon>
        <taxon>Viridiplantae</taxon>
        <taxon>Streptophyta</taxon>
        <taxon>Embryophyta</taxon>
        <taxon>Tracheophyta</taxon>
        <taxon>Spermatophyta</taxon>
        <taxon>Magnoliopsida</taxon>
        <taxon>eudicotyledons</taxon>
        <taxon>Gunneridae</taxon>
        <taxon>Pentapetalae</taxon>
        <taxon>asterids</taxon>
        <taxon>campanulids</taxon>
        <taxon>Asterales</taxon>
        <taxon>Asteraceae</taxon>
        <taxon>Asteroideae</taxon>
        <taxon>Heliantheae alliance</taxon>
        <taxon>Heliantheae</taxon>
        <taxon>Helianthus</taxon>
    </lineage>
</organism>
<keyword evidence="1" id="KW-0472">Membrane</keyword>
<dbReference type="PANTHER" id="PTHR46976:SF1">
    <property type="entry name" value="PROTEIN ARABIDILLO 1"/>
    <property type="match status" value="1"/>
</dbReference>
<dbReference type="PANTHER" id="PTHR46976">
    <property type="entry name" value="PROTEIN ARABIDILLO 1"/>
    <property type="match status" value="1"/>
</dbReference>
<evidence type="ECO:0000256" key="1">
    <source>
        <dbReference type="SAM" id="Phobius"/>
    </source>
</evidence>
<keyword evidence="1" id="KW-1133">Transmembrane helix</keyword>
<proteinExistence type="predicted"/>
<feature type="transmembrane region" description="Helical" evidence="1">
    <location>
        <begin position="99"/>
        <end position="121"/>
    </location>
</feature>
<protein>
    <submittedName>
        <fullName evidence="2">Uncharacterized protein</fullName>
    </submittedName>
</protein>
<reference evidence="2" key="1">
    <citation type="submission" date="2017-02" db="EMBL/GenBank/DDBJ databases">
        <title>Sunflower complete genome.</title>
        <authorList>
            <person name="Langlade N."/>
            <person name="Munos S."/>
        </authorList>
    </citation>
    <scope>NUCLEOTIDE SEQUENCE [LARGE SCALE GENOMIC DNA]</scope>
    <source>
        <tissue evidence="2">Leaves</tissue>
    </source>
</reference>
<gene>
    <name evidence="2" type="ORF">HannXRQ_Chr00c1287g0578921</name>
</gene>